<dbReference type="Pfam" id="PF00144">
    <property type="entry name" value="Beta-lactamase"/>
    <property type="match status" value="1"/>
</dbReference>
<proteinExistence type="predicted"/>
<keyword evidence="2 4" id="KW-0472">Membrane</keyword>
<feature type="region of interest" description="Disordered" evidence="3">
    <location>
        <begin position="65"/>
        <end position="86"/>
    </location>
</feature>
<dbReference type="Gene3D" id="3.40.710.10">
    <property type="entry name" value="DD-peptidase/beta-lactamase superfamily"/>
    <property type="match status" value="1"/>
</dbReference>
<dbReference type="Proteomes" id="UP001596258">
    <property type="component" value="Unassembled WGS sequence"/>
</dbReference>
<reference evidence="7" key="1">
    <citation type="journal article" date="2019" name="Int. J. Syst. Evol. Microbiol.">
        <title>The Global Catalogue of Microorganisms (GCM) 10K type strain sequencing project: providing services to taxonomists for standard genome sequencing and annotation.</title>
        <authorList>
            <consortium name="The Broad Institute Genomics Platform"/>
            <consortium name="The Broad Institute Genome Sequencing Center for Infectious Disease"/>
            <person name="Wu L."/>
            <person name="Ma J."/>
        </authorList>
    </citation>
    <scope>NUCLEOTIDE SEQUENCE [LARGE SCALE GENOMIC DNA]</scope>
    <source>
        <strain evidence="7">CCM 8893</strain>
    </source>
</reference>
<accession>A0ABW1U7B5</accession>
<evidence type="ECO:0000313" key="7">
    <source>
        <dbReference type="Proteomes" id="UP001596258"/>
    </source>
</evidence>
<dbReference type="PANTHER" id="PTHR46825">
    <property type="entry name" value="D-ALANYL-D-ALANINE-CARBOXYPEPTIDASE/ENDOPEPTIDASE AMPH"/>
    <property type="match status" value="1"/>
</dbReference>
<keyword evidence="7" id="KW-1185">Reference proteome</keyword>
<dbReference type="InterPro" id="IPR012338">
    <property type="entry name" value="Beta-lactam/transpept-like"/>
</dbReference>
<dbReference type="InterPro" id="IPR001466">
    <property type="entry name" value="Beta-lactam-related"/>
</dbReference>
<evidence type="ECO:0000313" key="6">
    <source>
        <dbReference type="EMBL" id="MFC6289422.1"/>
    </source>
</evidence>
<keyword evidence="6" id="KW-0378">Hydrolase</keyword>
<dbReference type="InterPro" id="IPR050491">
    <property type="entry name" value="AmpC-like"/>
</dbReference>
<dbReference type="GO" id="GO:0016787">
    <property type="term" value="F:hydrolase activity"/>
    <property type="evidence" value="ECO:0007669"/>
    <property type="project" value="UniProtKB-KW"/>
</dbReference>
<feature type="transmembrane region" description="Helical" evidence="4">
    <location>
        <begin position="21"/>
        <end position="40"/>
    </location>
</feature>
<organism evidence="6 7">
    <name type="scientific">Levilactobacillus angrenensis</name>
    <dbReference type="NCBI Taxonomy" id="2486020"/>
    <lineage>
        <taxon>Bacteria</taxon>
        <taxon>Bacillati</taxon>
        <taxon>Bacillota</taxon>
        <taxon>Bacilli</taxon>
        <taxon>Lactobacillales</taxon>
        <taxon>Lactobacillaceae</taxon>
        <taxon>Levilactobacillus</taxon>
    </lineage>
</organism>
<comment type="subcellular location">
    <subcellularLocation>
        <location evidence="1">Membrane</location>
    </subcellularLocation>
</comment>
<comment type="caution">
    <text evidence="6">The sequence shown here is derived from an EMBL/GenBank/DDBJ whole genome shotgun (WGS) entry which is preliminary data.</text>
</comment>
<dbReference type="PANTHER" id="PTHR46825:SF11">
    <property type="entry name" value="PENICILLIN-BINDING PROTEIN 4"/>
    <property type="match status" value="1"/>
</dbReference>
<evidence type="ECO:0000256" key="2">
    <source>
        <dbReference type="ARBA" id="ARBA00023136"/>
    </source>
</evidence>
<protein>
    <submittedName>
        <fullName evidence="6">Serine hydrolase domain-containing protein</fullName>
        <ecNumber evidence="6">3.-.-.-</ecNumber>
    </submittedName>
</protein>
<evidence type="ECO:0000256" key="3">
    <source>
        <dbReference type="SAM" id="MobiDB-lite"/>
    </source>
</evidence>
<name>A0ABW1U7B5_9LACO</name>
<dbReference type="EMBL" id="JBHSSO010000014">
    <property type="protein sequence ID" value="MFC6289422.1"/>
    <property type="molecule type" value="Genomic_DNA"/>
</dbReference>
<dbReference type="RefSeq" id="WP_125575588.1">
    <property type="nucleotide sequence ID" value="NZ_JBHSSO010000014.1"/>
</dbReference>
<keyword evidence="4" id="KW-0812">Transmembrane</keyword>
<dbReference type="SUPFAM" id="SSF56601">
    <property type="entry name" value="beta-lactamase/transpeptidase-like"/>
    <property type="match status" value="1"/>
</dbReference>
<gene>
    <name evidence="6" type="ORF">ACFP1M_04290</name>
</gene>
<evidence type="ECO:0000256" key="1">
    <source>
        <dbReference type="ARBA" id="ARBA00004370"/>
    </source>
</evidence>
<sequence length="418" mass="47142">MKQETRKQRHAAPSHLHWGRWLVLVVLLGLAGYGAVQWYHVDQQRQLTATPTTVKQTNRLIRRNAQVSREQRHSQTTALDRTAGSTNPTFTANLTQQLTAKKFSGTALVVKNDRVIYQKSFGWANVAKKQRNTPKTQYLINSLQKSMTGLLVMRAIEQGKLKMTDTLHQFYPQIKHGQQVTIRQMLNMEGGLLGDMKPDKDLGEHQIYRYAVKHVRVDTSQLNQFNYQPICYVMLAAILNQVTNQSYYHQFYQQIVTPLNLNGTSFVQLRQQNSALSLGYNGQTPGTYSDPETPAAKDVSSRLGTGNVTMSPSNVFKTVQAIVQGKRFKHAASAKTLLEPGVATPKYTGGMYHFADQGYYGHGVGNFYEDTFLVSTDGRTGVIFMSNNFYKKTMWPTWSTEKIAKATFKQVVAATTIQ</sequence>
<feature type="compositionally biased region" description="Polar residues" evidence="3">
    <location>
        <begin position="74"/>
        <end position="86"/>
    </location>
</feature>
<evidence type="ECO:0000256" key="4">
    <source>
        <dbReference type="SAM" id="Phobius"/>
    </source>
</evidence>
<dbReference type="EC" id="3.-.-.-" evidence="6"/>
<evidence type="ECO:0000259" key="5">
    <source>
        <dbReference type="Pfam" id="PF00144"/>
    </source>
</evidence>
<feature type="domain" description="Beta-lactamase-related" evidence="5">
    <location>
        <begin position="93"/>
        <end position="391"/>
    </location>
</feature>
<keyword evidence="4" id="KW-1133">Transmembrane helix</keyword>